<comment type="caution">
    <text evidence="1">The sequence shown here is derived from an EMBL/GenBank/DDBJ whole genome shotgun (WGS) entry which is preliminary data.</text>
</comment>
<name>A0ABR2PNM8_9ROSI</name>
<reference evidence="1 2" key="1">
    <citation type="journal article" date="2024" name="G3 (Bethesda)">
        <title>Genome assembly of Hibiscus sabdariffa L. provides insights into metabolisms of medicinal natural products.</title>
        <authorList>
            <person name="Kim T."/>
        </authorList>
    </citation>
    <scope>NUCLEOTIDE SEQUENCE [LARGE SCALE GENOMIC DNA]</scope>
    <source>
        <strain evidence="1">TK-2024</strain>
        <tissue evidence="1">Old leaves</tissue>
    </source>
</reference>
<sequence>MDVSGMIELPIKGGMYTWTNMRSNNDAISKRLDKILVSNDWSIAYPKAIGILEAAVASDYNLIVVLLEGLKKRRKKAFKFETRWFLEDECFTNENEAWSENSRGHY</sequence>
<accession>A0ABR2PNM8</accession>
<keyword evidence="2" id="KW-1185">Reference proteome</keyword>
<dbReference type="InterPro" id="IPR036691">
    <property type="entry name" value="Endo/exonu/phosph_ase_sf"/>
</dbReference>
<dbReference type="EMBL" id="JBBPBN010000055">
    <property type="protein sequence ID" value="KAK8990042.1"/>
    <property type="molecule type" value="Genomic_DNA"/>
</dbReference>
<dbReference type="SUPFAM" id="SSF56219">
    <property type="entry name" value="DNase I-like"/>
    <property type="match status" value="1"/>
</dbReference>
<gene>
    <name evidence="1" type="ORF">V6N11_008561</name>
</gene>
<dbReference type="PANTHER" id="PTHR33710:SF79">
    <property type="entry name" value="OS06G0205337 PROTEIN"/>
    <property type="match status" value="1"/>
</dbReference>
<protein>
    <submittedName>
        <fullName evidence="1">Uncharacterized protein</fullName>
    </submittedName>
</protein>
<dbReference type="PANTHER" id="PTHR33710">
    <property type="entry name" value="BNAC02G09200D PROTEIN"/>
    <property type="match status" value="1"/>
</dbReference>
<organism evidence="1 2">
    <name type="scientific">Hibiscus sabdariffa</name>
    <name type="common">roselle</name>
    <dbReference type="NCBI Taxonomy" id="183260"/>
    <lineage>
        <taxon>Eukaryota</taxon>
        <taxon>Viridiplantae</taxon>
        <taxon>Streptophyta</taxon>
        <taxon>Embryophyta</taxon>
        <taxon>Tracheophyta</taxon>
        <taxon>Spermatophyta</taxon>
        <taxon>Magnoliopsida</taxon>
        <taxon>eudicotyledons</taxon>
        <taxon>Gunneridae</taxon>
        <taxon>Pentapetalae</taxon>
        <taxon>rosids</taxon>
        <taxon>malvids</taxon>
        <taxon>Malvales</taxon>
        <taxon>Malvaceae</taxon>
        <taxon>Malvoideae</taxon>
        <taxon>Hibiscus</taxon>
    </lineage>
</organism>
<proteinExistence type="predicted"/>
<evidence type="ECO:0000313" key="2">
    <source>
        <dbReference type="Proteomes" id="UP001396334"/>
    </source>
</evidence>
<dbReference type="Proteomes" id="UP001396334">
    <property type="component" value="Unassembled WGS sequence"/>
</dbReference>
<evidence type="ECO:0000313" key="1">
    <source>
        <dbReference type="EMBL" id="KAK8990042.1"/>
    </source>
</evidence>